<feature type="domain" description="Reverse transcriptase" evidence="1">
    <location>
        <begin position="15"/>
        <end position="92"/>
    </location>
</feature>
<reference evidence="2" key="1">
    <citation type="submission" date="2018-05" db="EMBL/GenBank/DDBJ databases">
        <title>Draft genome of Mucuna pruriens seed.</title>
        <authorList>
            <person name="Nnadi N.E."/>
            <person name="Vos R."/>
            <person name="Hasami M.H."/>
            <person name="Devisetty U.K."/>
            <person name="Aguiy J.C."/>
        </authorList>
    </citation>
    <scope>NUCLEOTIDE SEQUENCE [LARGE SCALE GENOMIC DNA]</scope>
    <source>
        <strain evidence="2">JCA_2017</strain>
    </source>
</reference>
<proteinExistence type="predicted"/>
<dbReference type="InterPro" id="IPR043128">
    <property type="entry name" value="Rev_trsase/Diguanyl_cyclase"/>
</dbReference>
<dbReference type="InterPro" id="IPR043502">
    <property type="entry name" value="DNA/RNA_pol_sf"/>
</dbReference>
<feature type="non-terminal residue" evidence="2">
    <location>
        <position position="1"/>
    </location>
</feature>
<dbReference type="InterPro" id="IPR053134">
    <property type="entry name" value="RNA-dir_DNA_polymerase"/>
</dbReference>
<keyword evidence="3" id="KW-1185">Reference proteome</keyword>
<dbReference type="AlphaFoldDB" id="A0A371F859"/>
<evidence type="ECO:0000313" key="3">
    <source>
        <dbReference type="Proteomes" id="UP000257109"/>
    </source>
</evidence>
<comment type="caution">
    <text evidence="2">The sequence shown here is derived from an EMBL/GenBank/DDBJ whole genome shotgun (WGS) entry which is preliminary data.</text>
</comment>
<dbReference type="PANTHER" id="PTHR24559:SF444">
    <property type="entry name" value="REVERSE TRANSCRIPTASE DOMAIN-CONTAINING PROTEIN"/>
    <property type="match status" value="1"/>
</dbReference>
<dbReference type="PANTHER" id="PTHR24559">
    <property type="entry name" value="TRANSPOSON TY3-I GAG-POL POLYPROTEIN"/>
    <property type="match status" value="1"/>
</dbReference>
<evidence type="ECO:0000259" key="1">
    <source>
        <dbReference type="Pfam" id="PF00078"/>
    </source>
</evidence>
<dbReference type="Pfam" id="PF00078">
    <property type="entry name" value="RVT_1"/>
    <property type="match status" value="1"/>
</dbReference>
<dbReference type="Gene3D" id="3.30.70.270">
    <property type="match status" value="1"/>
</dbReference>
<organism evidence="2 3">
    <name type="scientific">Mucuna pruriens</name>
    <name type="common">Velvet bean</name>
    <name type="synonym">Dolichos pruriens</name>
    <dbReference type="NCBI Taxonomy" id="157652"/>
    <lineage>
        <taxon>Eukaryota</taxon>
        <taxon>Viridiplantae</taxon>
        <taxon>Streptophyta</taxon>
        <taxon>Embryophyta</taxon>
        <taxon>Tracheophyta</taxon>
        <taxon>Spermatophyta</taxon>
        <taxon>Magnoliopsida</taxon>
        <taxon>eudicotyledons</taxon>
        <taxon>Gunneridae</taxon>
        <taxon>Pentapetalae</taxon>
        <taxon>rosids</taxon>
        <taxon>fabids</taxon>
        <taxon>Fabales</taxon>
        <taxon>Fabaceae</taxon>
        <taxon>Papilionoideae</taxon>
        <taxon>50 kb inversion clade</taxon>
        <taxon>NPAAA clade</taxon>
        <taxon>indigoferoid/millettioid clade</taxon>
        <taxon>Phaseoleae</taxon>
        <taxon>Mucuna</taxon>
    </lineage>
</organism>
<protein>
    <submittedName>
        <fullName evidence="2">Retrovirus-related Pol polyprotein from transposon 17.6</fullName>
    </submittedName>
</protein>
<name>A0A371F859_MUCPR</name>
<sequence>MYPPNEEKIAIMMEGPNYCYQVMHFGLKNVVATYQRLMDKVFADHIGWNLVVYVDDMVVKFTCPEQHIRPKRNLHQVRKYNMRLNLDKCVFEDEHRKKAFHDFKKFLPSSSIGKTARRARPLLVPHNV</sequence>
<dbReference type="InterPro" id="IPR000477">
    <property type="entry name" value="RT_dom"/>
</dbReference>
<evidence type="ECO:0000313" key="2">
    <source>
        <dbReference type="EMBL" id="RDX74476.1"/>
    </source>
</evidence>
<dbReference type="Proteomes" id="UP000257109">
    <property type="component" value="Unassembled WGS sequence"/>
</dbReference>
<dbReference type="EMBL" id="QJKJ01010167">
    <property type="protein sequence ID" value="RDX74476.1"/>
    <property type="molecule type" value="Genomic_DNA"/>
</dbReference>
<gene>
    <name evidence="2" type="primary">pol</name>
    <name evidence="2" type="ORF">CR513_45777</name>
</gene>
<accession>A0A371F859</accession>
<dbReference type="OrthoDB" id="1936626at2759"/>
<dbReference type="SUPFAM" id="SSF56672">
    <property type="entry name" value="DNA/RNA polymerases"/>
    <property type="match status" value="1"/>
</dbReference>